<proteinExistence type="predicted"/>
<evidence type="ECO:0000313" key="1">
    <source>
        <dbReference type="EMBL" id="GAD94232.1"/>
    </source>
</evidence>
<dbReference type="EMBL" id="BAUL01000081">
    <property type="protein sequence ID" value="GAD94232.1"/>
    <property type="molecule type" value="Genomic_DNA"/>
</dbReference>
<comment type="caution">
    <text evidence="1">The sequence shown here is derived from an EMBL/GenBank/DDBJ whole genome shotgun (WGS) entry which is preliminary data.</text>
</comment>
<dbReference type="InParanoid" id="V5G029"/>
<dbReference type="AlphaFoldDB" id="V5G029"/>
<dbReference type="Proteomes" id="UP000018001">
    <property type="component" value="Unassembled WGS sequence"/>
</dbReference>
<organism evidence="1 2">
    <name type="scientific">Byssochlamys spectabilis (strain No. 5 / NBRC 109023)</name>
    <name type="common">Paecilomyces variotii</name>
    <dbReference type="NCBI Taxonomy" id="1356009"/>
    <lineage>
        <taxon>Eukaryota</taxon>
        <taxon>Fungi</taxon>
        <taxon>Dikarya</taxon>
        <taxon>Ascomycota</taxon>
        <taxon>Pezizomycotina</taxon>
        <taxon>Eurotiomycetes</taxon>
        <taxon>Eurotiomycetidae</taxon>
        <taxon>Eurotiales</taxon>
        <taxon>Thermoascaceae</taxon>
        <taxon>Paecilomyces</taxon>
    </lineage>
</organism>
<protein>
    <submittedName>
        <fullName evidence="1">Uncharacterized protein</fullName>
    </submittedName>
</protein>
<reference evidence="2" key="1">
    <citation type="journal article" date="2014" name="Genome Announc.">
        <title>Draft genome sequence of the formaldehyde-resistant fungus Byssochlamys spectabilis No. 5 (anamorph Paecilomyces variotii No. 5) (NBRC109023).</title>
        <authorList>
            <person name="Oka T."/>
            <person name="Ekino K."/>
            <person name="Fukuda K."/>
            <person name="Nomura Y."/>
        </authorList>
    </citation>
    <scope>NUCLEOTIDE SEQUENCE [LARGE SCALE GENOMIC DNA]</scope>
    <source>
        <strain evidence="2">No. 5 / NBRC 109023</strain>
    </source>
</reference>
<keyword evidence="2" id="KW-1185">Reference proteome</keyword>
<accession>V5G029</accession>
<name>V5G029_BYSSN</name>
<gene>
    <name evidence="1" type="ORF">PVAR5_2856</name>
</gene>
<dbReference type="HOGENOM" id="CLU_1115623_0_0_1"/>
<sequence length="249" mass="27438">MLLPSMRADPTMALSLIRSKKKQTGPINGVVDQAVLPEIAYSGMPLDTHHAAIDLNLDHRGGMDAQILRVIMGVGLAPLPYAKDDQLSIIPHHELFRDSPGRITVTVKQPGLLRCTDWLHDHAVPSLENKMKQIHAVPVSQRGGDPVWHRGTGAIRHLMSRLRFWKGTPAPATFPRYLSTPPSRLRCALAGRAILSESFDIFYLMLADEPVDSPAALILLPTQQNIHAVFSTPALELKPCARMRGAHET</sequence>
<evidence type="ECO:0000313" key="2">
    <source>
        <dbReference type="Proteomes" id="UP000018001"/>
    </source>
</evidence>